<name>A0A934JLE6_9GAMM</name>
<evidence type="ECO:0008006" key="4">
    <source>
        <dbReference type="Google" id="ProtNLM"/>
    </source>
</evidence>
<dbReference type="AlphaFoldDB" id="A0A934JLE6"/>
<feature type="transmembrane region" description="Helical" evidence="1">
    <location>
        <begin position="126"/>
        <end position="150"/>
    </location>
</feature>
<dbReference type="Proteomes" id="UP000628710">
    <property type="component" value="Unassembled WGS sequence"/>
</dbReference>
<evidence type="ECO:0000313" key="2">
    <source>
        <dbReference type="EMBL" id="MBJ7537961.1"/>
    </source>
</evidence>
<sequence>MTWMLPSAIALVIKCFLFFYSNVHKKKNFFILLVLMFFLNFIEMISFLRLGYYFLGLKLYYCLAAFVALYLLKNCVEISNSFYFFKKDFLFIIACFLSGAILLSDKIVAGFYFLPNGSITRVAGEYYFIFQTYILSFLLCSIFILVKGAMAKKEYDVRSRCIVALLAFVPFIVIAIILMILMQLGYRVNMAGFLSLALCFMLFVFISLSEKHKLFTMMKFVPFSQERAHYLELKKHIEKLTLPAIGEYIDMKSVLKDVEMVVIRHTHHHANSQKEVARRLSLSESSLSKKMSKKS</sequence>
<feature type="transmembrane region" description="Helical" evidence="1">
    <location>
        <begin position="58"/>
        <end position="76"/>
    </location>
</feature>
<feature type="transmembrane region" description="Helical" evidence="1">
    <location>
        <begin position="190"/>
        <end position="209"/>
    </location>
</feature>
<dbReference type="EMBL" id="JAEMNX010000009">
    <property type="protein sequence ID" value="MBJ7537961.1"/>
    <property type="molecule type" value="Genomic_DNA"/>
</dbReference>
<evidence type="ECO:0000313" key="3">
    <source>
        <dbReference type="Proteomes" id="UP000628710"/>
    </source>
</evidence>
<protein>
    <recommendedName>
        <fullName evidence="4">Histidine kinase N-terminal 7TM region domain-containing protein</fullName>
    </recommendedName>
</protein>
<keyword evidence="3" id="KW-1185">Reference proteome</keyword>
<feature type="transmembrane region" description="Helical" evidence="1">
    <location>
        <begin position="6"/>
        <end position="23"/>
    </location>
</feature>
<evidence type="ECO:0000256" key="1">
    <source>
        <dbReference type="SAM" id="Phobius"/>
    </source>
</evidence>
<feature type="transmembrane region" description="Helical" evidence="1">
    <location>
        <begin position="162"/>
        <end position="184"/>
    </location>
</feature>
<organism evidence="2 3">
    <name type="scientific">Marinomonas transparens</name>
    <dbReference type="NCBI Taxonomy" id="2795388"/>
    <lineage>
        <taxon>Bacteria</taxon>
        <taxon>Pseudomonadati</taxon>
        <taxon>Pseudomonadota</taxon>
        <taxon>Gammaproteobacteria</taxon>
        <taxon>Oceanospirillales</taxon>
        <taxon>Oceanospirillaceae</taxon>
        <taxon>Marinomonas</taxon>
    </lineage>
</organism>
<proteinExistence type="predicted"/>
<feature type="transmembrane region" description="Helical" evidence="1">
    <location>
        <begin position="88"/>
        <end position="114"/>
    </location>
</feature>
<keyword evidence="1" id="KW-1133">Transmembrane helix</keyword>
<gene>
    <name evidence="2" type="ORF">I8J31_09785</name>
</gene>
<comment type="caution">
    <text evidence="2">The sequence shown here is derived from an EMBL/GenBank/DDBJ whole genome shotgun (WGS) entry which is preliminary data.</text>
</comment>
<reference evidence="2" key="1">
    <citation type="submission" date="2020-12" db="EMBL/GenBank/DDBJ databases">
        <title>Marinomonas arctica sp. nov., a psychrotolerant bacterium isolated from the Arctic.</title>
        <authorList>
            <person name="Zhang Y."/>
        </authorList>
    </citation>
    <scope>NUCLEOTIDE SEQUENCE</scope>
    <source>
        <strain evidence="2">C1424</strain>
    </source>
</reference>
<accession>A0A934JLE6</accession>
<feature type="transmembrane region" description="Helical" evidence="1">
    <location>
        <begin position="30"/>
        <end position="52"/>
    </location>
</feature>
<keyword evidence="1" id="KW-0812">Transmembrane</keyword>
<dbReference type="RefSeq" id="WP_199468269.1">
    <property type="nucleotide sequence ID" value="NZ_JAEMNX010000009.1"/>
</dbReference>
<keyword evidence="1" id="KW-0472">Membrane</keyword>